<evidence type="ECO:0000259" key="3">
    <source>
        <dbReference type="Pfam" id="PF02397"/>
    </source>
</evidence>
<reference evidence="4 6" key="1">
    <citation type="submission" date="2016-10" db="EMBL/GenBank/DDBJ databases">
        <title>The whole genome sequencing and assembly of L. cotyniformis subsp. torquens DSM 20004 strain.</title>
        <authorList>
            <person name="Park M.-K."/>
            <person name="Lee Y.-J."/>
            <person name="Yi H."/>
            <person name="Bahn Y.-S."/>
            <person name="Kim J.F."/>
            <person name="Lee D.-W."/>
        </authorList>
    </citation>
    <scope>NUCLEOTIDE SEQUENCE [LARGE SCALE GENOMIC DNA]</scope>
    <source>
        <strain evidence="4 6">DSM 20004</strain>
    </source>
</reference>
<evidence type="ECO:0000313" key="6">
    <source>
        <dbReference type="Proteomes" id="UP000223559"/>
    </source>
</evidence>
<evidence type="ECO:0000313" key="5">
    <source>
        <dbReference type="EMBL" id="ATO44958.1"/>
    </source>
</evidence>
<dbReference type="PANTHER" id="PTHR30576">
    <property type="entry name" value="COLANIC BIOSYNTHESIS UDP-GLUCOSE LIPID CARRIER TRANSFERASE"/>
    <property type="match status" value="1"/>
</dbReference>
<dbReference type="OrthoDB" id="9808602at2"/>
<dbReference type="Proteomes" id="UP000223559">
    <property type="component" value="Chromosome"/>
</dbReference>
<keyword evidence="2" id="KW-1133">Transmembrane helix</keyword>
<dbReference type="KEGG" id="lcy:LC20004_00035"/>
<feature type="domain" description="Bacterial sugar transferase" evidence="3">
    <location>
        <begin position="39"/>
        <end position="226"/>
    </location>
</feature>
<evidence type="ECO:0000256" key="2">
    <source>
        <dbReference type="SAM" id="Phobius"/>
    </source>
</evidence>
<dbReference type="PANTHER" id="PTHR30576:SF0">
    <property type="entry name" value="UNDECAPRENYL-PHOSPHATE N-ACETYLGALACTOSAMINYL 1-PHOSPHATE TRANSFERASE-RELATED"/>
    <property type="match status" value="1"/>
</dbReference>
<protein>
    <submittedName>
        <fullName evidence="4">Multidrug MFS transporter</fullName>
    </submittedName>
</protein>
<keyword evidence="6" id="KW-1185">Reference proteome</keyword>
<dbReference type="EMBL" id="CP017697">
    <property type="protein sequence ID" value="ATO44958.1"/>
    <property type="molecule type" value="Genomic_DNA"/>
</dbReference>
<evidence type="ECO:0000256" key="1">
    <source>
        <dbReference type="ARBA" id="ARBA00006464"/>
    </source>
</evidence>
<name>A0A2D1KJV2_9LACO</name>
<comment type="similarity">
    <text evidence="1">Belongs to the bacterial sugar transferase family.</text>
</comment>
<dbReference type="GO" id="GO:0016780">
    <property type="term" value="F:phosphotransferase activity, for other substituted phosphate groups"/>
    <property type="evidence" value="ECO:0007669"/>
    <property type="project" value="TreeGrafter"/>
</dbReference>
<proteinExistence type="inferred from homology"/>
<dbReference type="RefSeq" id="WP_010014297.1">
    <property type="nucleotide sequence ID" value="NZ_AEOS01000284.1"/>
</dbReference>
<dbReference type="KEGG" id="lcy:LC20004_14090"/>
<organism evidence="4 6">
    <name type="scientific">Loigolactobacillus coryniformis subsp. torquens DSM 20004 = KCTC 3535</name>
    <dbReference type="NCBI Taxonomy" id="1423822"/>
    <lineage>
        <taxon>Bacteria</taxon>
        <taxon>Bacillati</taxon>
        <taxon>Bacillota</taxon>
        <taxon>Bacilli</taxon>
        <taxon>Lactobacillales</taxon>
        <taxon>Lactobacillaceae</taxon>
        <taxon>Loigolactobacillus</taxon>
    </lineage>
</organism>
<dbReference type="EMBL" id="CP017697">
    <property type="protein sequence ID" value="ATO42400.1"/>
    <property type="molecule type" value="Genomic_DNA"/>
</dbReference>
<gene>
    <name evidence="4" type="ORF">LC20004_00035</name>
    <name evidence="5" type="ORF">LC20004_14090</name>
</gene>
<feature type="transmembrane region" description="Helical" evidence="2">
    <location>
        <begin position="40"/>
        <end position="64"/>
    </location>
</feature>
<sequence>MMIDKTGEHNIEPSIKAYKTARLDRIALDHRYAYYSIQRLFDIVASSIALILLAIPFLIVAILIKRDDPQGPVFYSQIRLGKHQRPFKMYKFRSMFVDADKKLADLLKYNEVDGAMFKMKEDPRVTRIGHFIRKYSIDELPQLINVLKGDMSLVGPRPPLEREVANYSEYAKQRLYVKPGCTGLWQVSGRNSVGFDEMVELDLQYIQKSSFWFDLKIMFMTVKIMVWPNSAY</sequence>
<keyword evidence="2" id="KW-0812">Transmembrane</keyword>
<dbReference type="Pfam" id="PF02397">
    <property type="entry name" value="Bac_transf"/>
    <property type="match status" value="1"/>
</dbReference>
<accession>A0A2D1KJV2</accession>
<dbReference type="InterPro" id="IPR003362">
    <property type="entry name" value="Bact_transf"/>
</dbReference>
<keyword evidence="2" id="KW-0472">Membrane</keyword>
<evidence type="ECO:0000313" key="4">
    <source>
        <dbReference type="EMBL" id="ATO42400.1"/>
    </source>
</evidence>
<dbReference type="AlphaFoldDB" id="A0A2D1KJV2"/>